<keyword evidence="1" id="KW-0808">Transferase</keyword>
<name>A0A5N7CLM1_PETAA</name>
<gene>
    <name evidence="1" type="ORF">BDV23DRAFT_169426</name>
</gene>
<dbReference type="OrthoDB" id="1668230at2759"/>
<dbReference type="SUPFAM" id="SSF56112">
    <property type="entry name" value="Protein kinase-like (PK-like)"/>
    <property type="match status" value="1"/>
</dbReference>
<dbReference type="Proteomes" id="UP000326877">
    <property type="component" value="Unassembled WGS sequence"/>
</dbReference>
<evidence type="ECO:0000313" key="1">
    <source>
        <dbReference type="EMBL" id="KAE8394739.1"/>
    </source>
</evidence>
<dbReference type="Gene3D" id="1.10.510.10">
    <property type="entry name" value="Transferase(Phosphotransferase) domain 1"/>
    <property type="match status" value="1"/>
</dbReference>
<sequence length="238" mass="27661">MSYPIILYPERVRQPILVSSESTIISMKEEELFSSACIEREKYIYQYLPKHKDILECLDITETGLRFPYMQNGHLRDYIRKNFSHIDSQTKDTWRRNTIYISARNFLVADNLSIKLCDFAGSGIDDMPSITFQTDLFALGCLIFEILVGSRPYEEISDEDWETIAENYDRGIFPQCWTSQYTESRQLLLNIENVDYGRKDTKVDLLLVSDSELPSEALFPLGLVSTCILVFCISRRNK</sequence>
<protein>
    <submittedName>
        <fullName evidence="1">Kinase-like domain-containing protein</fullName>
    </submittedName>
</protein>
<organism evidence="1">
    <name type="scientific">Petromyces alliaceus</name>
    <name type="common">Aspergillus alliaceus</name>
    <dbReference type="NCBI Taxonomy" id="209559"/>
    <lineage>
        <taxon>Eukaryota</taxon>
        <taxon>Fungi</taxon>
        <taxon>Dikarya</taxon>
        <taxon>Ascomycota</taxon>
        <taxon>Pezizomycotina</taxon>
        <taxon>Eurotiomycetes</taxon>
        <taxon>Eurotiomycetidae</taxon>
        <taxon>Eurotiales</taxon>
        <taxon>Aspergillaceae</taxon>
        <taxon>Aspergillus</taxon>
        <taxon>Aspergillus subgen. Circumdati</taxon>
    </lineage>
</organism>
<dbReference type="GO" id="GO:0016301">
    <property type="term" value="F:kinase activity"/>
    <property type="evidence" value="ECO:0007669"/>
    <property type="project" value="UniProtKB-KW"/>
</dbReference>
<keyword evidence="1" id="KW-0418">Kinase</keyword>
<dbReference type="InterPro" id="IPR011009">
    <property type="entry name" value="Kinase-like_dom_sf"/>
</dbReference>
<proteinExistence type="predicted"/>
<dbReference type="EMBL" id="ML735222">
    <property type="protein sequence ID" value="KAE8394739.1"/>
    <property type="molecule type" value="Genomic_DNA"/>
</dbReference>
<accession>A0A5N7CLM1</accession>
<reference evidence="1" key="1">
    <citation type="submission" date="2019-04" db="EMBL/GenBank/DDBJ databases">
        <title>Friends and foes A comparative genomics studyof 23 Aspergillus species from section Flavi.</title>
        <authorList>
            <consortium name="DOE Joint Genome Institute"/>
            <person name="Kjaerbolling I."/>
            <person name="Vesth T."/>
            <person name="Frisvad J.C."/>
            <person name="Nybo J.L."/>
            <person name="Theobald S."/>
            <person name="Kildgaard S."/>
            <person name="Isbrandt T."/>
            <person name="Kuo A."/>
            <person name="Sato A."/>
            <person name="Lyhne E.K."/>
            <person name="Kogle M.E."/>
            <person name="Wiebenga A."/>
            <person name="Kun R.S."/>
            <person name="Lubbers R.J."/>
            <person name="Makela M.R."/>
            <person name="Barry K."/>
            <person name="Chovatia M."/>
            <person name="Clum A."/>
            <person name="Daum C."/>
            <person name="Haridas S."/>
            <person name="He G."/>
            <person name="LaButti K."/>
            <person name="Lipzen A."/>
            <person name="Mondo S."/>
            <person name="Riley R."/>
            <person name="Salamov A."/>
            <person name="Simmons B.A."/>
            <person name="Magnuson J.K."/>
            <person name="Henrissat B."/>
            <person name="Mortensen U.H."/>
            <person name="Larsen T.O."/>
            <person name="Devries R.P."/>
            <person name="Grigoriev I.V."/>
            <person name="Machida M."/>
            <person name="Baker S.E."/>
            <person name="Andersen M.R."/>
        </authorList>
    </citation>
    <scope>NUCLEOTIDE SEQUENCE [LARGE SCALE GENOMIC DNA]</scope>
    <source>
        <strain evidence="1">IBT 14317</strain>
    </source>
</reference>
<dbReference type="AlphaFoldDB" id="A0A5N7CLM1"/>